<dbReference type="AlphaFoldDB" id="A0A1D2M7U5"/>
<evidence type="ECO:0000259" key="8">
    <source>
        <dbReference type="Pfam" id="PF04563"/>
    </source>
</evidence>
<dbReference type="EC" id="2.7.7.6" evidence="2"/>
<evidence type="ECO:0000256" key="2">
    <source>
        <dbReference type="ARBA" id="ARBA00012418"/>
    </source>
</evidence>
<evidence type="ECO:0000313" key="10">
    <source>
        <dbReference type="Proteomes" id="UP000094527"/>
    </source>
</evidence>
<dbReference type="InterPro" id="IPR015712">
    <property type="entry name" value="DNA-dir_RNA_pol_su2"/>
</dbReference>
<evidence type="ECO:0000259" key="7">
    <source>
        <dbReference type="Pfam" id="PF04561"/>
    </source>
</evidence>
<dbReference type="Pfam" id="PF04563">
    <property type="entry name" value="RNA_pol_Rpb2_1"/>
    <property type="match status" value="1"/>
</dbReference>
<dbReference type="GO" id="GO:0000428">
    <property type="term" value="C:DNA-directed RNA polymerase complex"/>
    <property type="evidence" value="ECO:0007669"/>
    <property type="project" value="UniProtKB-KW"/>
</dbReference>
<dbReference type="GO" id="GO:0006351">
    <property type="term" value="P:DNA-templated transcription"/>
    <property type="evidence" value="ECO:0007669"/>
    <property type="project" value="InterPro"/>
</dbReference>
<comment type="similarity">
    <text evidence="1">Belongs to the RNA polymerase beta chain family.</text>
</comment>
<sequence>MSSPGYYLQSRPITVDIEYVRGSQRVIRNNLPIGRMPIMLRSSNCVLNGKSSAEMAKLKECPLDPGGYFIVNGTENYSDGGAGHQKPNVVERSLKGGLLCQVTSSTNEKKSRTDVTLKNGKFYLKHNGLQDEVLIPIIFRAMGIESDEEMVQLIGTEDWAISMFIPSIEECHNLKIFTQHQAIKYLGIKLRLKRFGPSWRTAEDEVRDLLATTILAHVPVDYFNFKLKATYMALMVRRVILASFNDSLLDDRDYYGNKRLELAGSLMALLFEDLFKKFNYELRLIAEKNIPKGESSRF</sequence>
<dbReference type="OrthoDB" id="10248617at2759"/>
<dbReference type="EMBL" id="LJIJ01002985">
    <property type="protein sequence ID" value="ODM89001.1"/>
    <property type="molecule type" value="Genomic_DNA"/>
</dbReference>
<dbReference type="STRING" id="48709.A0A1D2M7U5"/>
<accession>A0A1D2M7U5</accession>
<dbReference type="Gene3D" id="3.90.1100.10">
    <property type="match status" value="1"/>
</dbReference>
<reference evidence="9 10" key="1">
    <citation type="journal article" date="2016" name="Genome Biol. Evol.">
        <title>Gene Family Evolution Reflects Adaptation to Soil Environmental Stressors in the Genome of the Collembolan Orchesella cincta.</title>
        <authorList>
            <person name="Faddeeva-Vakhrusheva A."/>
            <person name="Derks M.F."/>
            <person name="Anvar S.Y."/>
            <person name="Agamennone V."/>
            <person name="Suring W."/>
            <person name="Smit S."/>
            <person name="van Straalen N.M."/>
            <person name="Roelofs D."/>
        </authorList>
    </citation>
    <scope>NUCLEOTIDE SEQUENCE [LARGE SCALE GENOMIC DNA]</scope>
    <source>
        <tissue evidence="9">Mixed pool</tissue>
    </source>
</reference>
<dbReference type="OMA" id="DDKECAS"/>
<dbReference type="GO" id="GO:0003899">
    <property type="term" value="F:DNA-directed RNA polymerase activity"/>
    <property type="evidence" value="ECO:0007669"/>
    <property type="project" value="UniProtKB-EC"/>
</dbReference>
<name>A0A1D2M7U5_ORCCI</name>
<evidence type="ECO:0000256" key="6">
    <source>
        <dbReference type="ARBA" id="ARBA00023163"/>
    </source>
</evidence>
<keyword evidence="10" id="KW-1185">Reference proteome</keyword>
<evidence type="ECO:0000256" key="5">
    <source>
        <dbReference type="ARBA" id="ARBA00022695"/>
    </source>
</evidence>
<feature type="domain" description="RNA polymerase beta subunit protrusion" evidence="8">
    <location>
        <begin position="10"/>
        <end position="293"/>
    </location>
</feature>
<keyword evidence="4" id="KW-0808">Transferase</keyword>
<protein>
    <recommendedName>
        <fullName evidence="2">DNA-directed RNA polymerase</fullName>
        <ecNumber evidence="2">2.7.7.6</ecNumber>
    </recommendedName>
</protein>
<evidence type="ECO:0000256" key="4">
    <source>
        <dbReference type="ARBA" id="ARBA00022679"/>
    </source>
</evidence>
<keyword evidence="5" id="KW-0548">Nucleotidyltransferase</keyword>
<dbReference type="GO" id="GO:0032549">
    <property type="term" value="F:ribonucleoside binding"/>
    <property type="evidence" value="ECO:0007669"/>
    <property type="project" value="InterPro"/>
</dbReference>
<keyword evidence="6" id="KW-0804">Transcription</keyword>
<dbReference type="Pfam" id="PF04561">
    <property type="entry name" value="RNA_pol_Rpb2_2"/>
    <property type="match status" value="1"/>
</dbReference>
<dbReference type="SUPFAM" id="SSF64484">
    <property type="entry name" value="beta and beta-prime subunits of DNA dependent RNA-polymerase"/>
    <property type="match status" value="1"/>
</dbReference>
<evidence type="ECO:0000313" key="9">
    <source>
        <dbReference type="EMBL" id="ODM89001.1"/>
    </source>
</evidence>
<gene>
    <name evidence="9" type="ORF">Ocin01_17681</name>
</gene>
<dbReference type="GO" id="GO:0003677">
    <property type="term" value="F:DNA binding"/>
    <property type="evidence" value="ECO:0007669"/>
    <property type="project" value="InterPro"/>
</dbReference>
<dbReference type="Proteomes" id="UP000094527">
    <property type="component" value="Unassembled WGS sequence"/>
</dbReference>
<dbReference type="PANTHER" id="PTHR20856">
    <property type="entry name" value="DNA-DIRECTED RNA POLYMERASE I SUBUNIT 2"/>
    <property type="match status" value="1"/>
</dbReference>
<dbReference type="InterPro" id="IPR007644">
    <property type="entry name" value="RNA_pol_bsu_protrusion"/>
</dbReference>
<proteinExistence type="inferred from homology"/>
<comment type="caution">
    <text evidence="9">The sequence shown here is derived from an EMBL/GenBank/DDBJ whole genome shotgun (WGS) entry which is preliminary data.</text>
</comment>
<keyword evidence="3 9" id="KW-0240">DNA-directed RNA polymerase</keyword>
<evidence type="ECO:0000256" key="3">
    <source>
        <dbReference type="ARBA" id="ARBA00022478"/>
    </source>
</evidence>
<feature type="domain" description="RNA polymerase Rpb2" evidence="7">
    <location>
        <begin position="103"/>
        <end position="261"/>
    </location>
</feature>
<evidence type="ECO:0000256" key="1">
    <source>
        <dbReference type="ARBA" id="ARBA00006835"/>
    </source>
</evidence>
<dbReference type="InterPro" id="IPR037034">
    <property type="entry name" value="RNA_pol_Rpb2_2_sf"/>
</dbReference>
<organism evidence="9 10">
    <name type="scientific">Orchesella cincta</name>
    <name type="common">Springtail</name>
    <name type="synonym">Podura cincta</name>
    <dbReference type="NCBI Taxonomy" id="48709"/>
    <lineage>
        <taxon>Eukaryota</taxon>
        <taxon>Metazoa</taxon>
        <taxon>Ecdysozoa</taxon>
        <taxon>Arthropoda</taxon>
        <taxon>Hexapoda</taxon>
        <taxon>Collembola</taxon>
        <taxon>Entomobryomorpha</taxon>
        <taxon>Entomobryoidea</taxon>
        <taxon>Orchesellidae</taxon>
        <taxon>Orchesellinae</taxon>
        <taxon>Orchesella</taxon>
    </lineage>
</organism>
<dbReference type="FunFam" id="3.90.1110.10:FF:000006">
    <property type="entry name" value="DNA-directed RNA polymerase subunit beta"/>
    <property type="match status" value="1"/>
</dbReference>
<dbReference type="InterPro" id="IPR007642">
    <property type="entry name" value="RNA_pol_Rpb2_2"/>
</dbReference>
<dbReference type="Gene3D" id="3.90.1110.10">
    <property type="entry name" value="RNA polymerase Rpb2, domain 2"/>
    <property type="match status" value="1"/>
</dbReference>